<gene>
    <name evidence="2" type="ORF">C1877_11570</name>
</gene>
<keyword evidence="3" id="KW-1185">Reference proteome</keyword>
<dbReference type="Proteomes" id="UP000254000">
    <property type="component" value="Unassembled WGS sequence"/>
</dbReference>
<accession>A0A369LWI7</accession>
<protein>
    <submittedName>
        <fullName evidence="2">Uncharacterized protein</fullName>
    </submittedName>
</protein>
<organism evidence="2 3">
    <name type="scientific">Gordonibacter pamelaeae</name>
    <dbReference type="NCBI Taxonomy" id="471189"/>
    <lineage>
        <taxon>Bacteria</taxon>
        <taxon>Bacillati</taxon>
        <taxon>Actinomycetota</taxon>
        <taxon>Coriobacteriia</taxon>
        <taxon>Eggerthellales</taxon>
        <taxon>Eggerthellaceae</taxon>
        <taxon>Gordonibacter</taxon>
    </lineage>
</organism>
<evidence type="ECO:0000313" key="2">
    <source>
        <dbReference type="EMBL" id="RDB63504.1"/>
    </source>
</evidence>
<sequence length="103" mass="12164">MQEAVMREDIEKTRQRIRSLEFDISQLEERKQDCLLRLKLRDLEIAIPSSRVEVSRGALDRKADFEVYDLCDELDCMIADKQDIIEKCKRALSTYEGRHNESD</sequence>
<evidence type="ECO:0000256" key="1">
    <source>
        <dbReference type="SAM" id="Coils"/>
    </source>
</evidence>
<keyword evidence="1" id="KW-0175">Coiled coil</keyword>
<dbReference type="AlphaFoldDB" id="A0A369LWI7"/>
<comment type="caution">
    <text evidence="2">The sequence shown here is derived from an EMBL/GenBank/DDBJ whole genome shotgun (WGS) entry which is preliminary data.</text>
</comment>
<dbReference type="EMBL" id="PPTS01000007">
    <property type="protein sequence ID" value="RDB63504.1"/>
    <property type="molecule type" value="Genomic_DNA"/>
</dbReference>
<reference evidence="2 3" key="1">
    <citation type="journal article" date="2018" name="Elife">
        <title>Discovery and characterization of a prevalent human gut bacterial enzyme sufficient for the inactivation of a family of plant toxins.</title>
        <authorList>
            <person name="Koppel N."/>
            <person name="Bisanz J.E."/>
            <person name="Pandelia M.E."/>
            <person name="Turnbaugh P.J."/>
            <person name="Balskus E.P."/>
        </authorList>
    </citation>
    <scope>NUCLEOTIDE SEQUENCE [LARGE SCALE GENOMIC DNA]</scope>
    <source>
        <strain evidence="2 3">3C</strain>
    </source>
</reference>
<evidence type="ECO:0000313" key="3">
    <source>
        <dbReference type="Proteomes" id="UP000254000"/>
    </source>
</evidence>
<proteinExistence type="predicted"/>
<feature type="coiled-coil region" evidence="1">
    <location>
        <begin position="10"/>
        <end position="37"/>
    </location>
</feature>
<name>A0A369LWI7_9ACTN</name>